<dbReference type="Proteomes" id="UP000246121">
    <property type="component" value="Unassembled WGS sequence"/>
</dbReference>
<feature type="region of interest" description="Disordered" evidence="1">
    <location>
        <begin position="1"/>
        <end position="72"/>
    </location>
</feature>
<dbReference type="VEuPathDB" id="TriTrypDB:TCDM_05474"/>
<accession>A0A2V2VSX6</accession>
<dbReference type="VEuPathDB" id="TriTrypDB:TcCL_NonESM04640"/>
<feature type="transmembrane region" description="Helical" evidence="2">
    <location>
        <begin position="522"/>
        <end position="545"/>
    </location>
</feature>
<feature type="transmembrane region" description="Helical" evidence="2">
    <location>
        <begin position="760"/>
        <end position="782"/>
    </location>
</feature>
<evidence type="ECO:0000256" key="2">
    <source>
        <dbReference type="SAM" id="Phobius"/>
    </source>
</evidence>
<organism evidence="3 4">
    <name type="scientific">Trypanosoma cruzi</name>
    <dbReference type="NCBI Taxonomy" id="5693"/>
    <lineage>
        <taxon>Eukaryota</taxon>
        <taxon>Discoba</taxon>
        <taxon>Euglenozoa</taxon>
        <taxon>Kinetoplastea</taxon>
        <taxon>Metakinetoplastina</taxon>
        <taxon>Trypanosomatida</taxon>
        <taxon>Trypanosomatidae</taxon>
        <taxon>Trypanosoma</taxon>
        <taxon>Schizotrypanum</taxon>
    </lineage>
</organism>
<protein>
    <submittedName>
        <fullName evidence="3">Uncharacterized protein</fullName>
    </submittedName>
</protein>
<feature type="compositionally biased region" description="Polar residues" evidence="1">
    <location>
        <begin position="252"/>
        <end position="264"/>
    </location>
</feature>
<feature type="transmembrane region" description="Helical" evidence="2">
    <location>
        <begin position="489"/>
        <end position="510"/>
    </location>
</feature>
<dbReference type="VEuPathDB" id="TriTrypDB:TcYC6_0076380"/>
<dbReference type="VEuPathDB" id="TriTrypDB:C4B63_9g254"/>
<feature type="transmembrane region" description="Helical" evidence="2">
    <location>
        <begin position="460"/>
        <end position="482"/>
    </location>
</feature>
<evidence type="ECO:0000313" key="3">
    <source>
        <dbReference type="EMBL" id="PWU99495.1"/>
    </source>
</evidence>
<proteinExistence type="predicted"/>
<gene>
    <name evidence="3" type="ORF">C4B63_9g254</name>
</gene>
<dbReference type="VEuPathDB" id="TriTrypDB:C3747_181g36"/>
<dbReference type="VEuPathDB" id="TriTrypDB:BCY84_02931"/>
<dbReference type="AlphaFoldDB" id="A0A2V2VSX6"/>
<evidence type="ECO:0000313" key="4">
    <source>
        <dbReference type="Proteomes" id="UP000246121"/>
    </source>
</evidence>
<keyword evidence="2" id="KW-0472">Membrane</keyword>
<dbReference type="VEuPathDB" id="TriTrypDB:Tc_MARK_9676"/>
<comment type="caution">
    <text evidence="3">The sequence shown here is derived from an EMBL/GenBank/DDBJ whole genome shotgun (WGS) entry which is preliminary data.</text>
</comment>
<dbReference type="VEuPathDB" id="TriTrypDB:ECC02_004401"/>
<dbReference type="VEuPathDB" id="TriTrypDB:TcBrA4_0100390"/>
<keyword evidence="2" id="KW-0812">Transmembrane</keyword>
<dbReference type="VEuPathDB" id="TriTrypDB:TcCLB.509099.130"/>
<sequence length="822" mass="91622">MPGGGGGERRQEEEQGGNLSPQESTKAAAEKDVVAPRSVPEAEVARLLQEYDGTPLTGPDVRQMSEWSQSRSTSVPARFSTLTTNSVGAGHVDSEARLRVKWGTIQKDCPFCLRSPTLQLGSPSVKNRTESSTNSFTRLGTPTSLRASAAAFLFTLNAQESLRKSPPLEVIAFSLTAEEEGGTAVFSSAIAVEGRGKGLKDTQGEPMRINSVATQAAEPIDLNASGVSFGASRYAHAVNDFGGRNTPLRESVGTSVTGNSGQRMSKSHSTKGDDIVSNNPNSDRSFALLSNRNNEDVDSAKKEVRYELMRLREHPENEGSHEDNRIDTEDESGLCCRCCGVFSCFSGGMDLRTTSLLAYRNVGRREEEEEEEEEYTGRHSGLQCKPCGAVIRSFNFMNVFVGNLPVASKLFCIMNYIASTLVVLALSLILICLWDKPVTRVSDDSACRGIIVPGIFTPEISFSIAFFLFNVLLAVCFSIRAVRYENSGLLVCHFITVLLQFCRTIHFVFFTSIDRLSGQVFLYIQFLFGVSAFLFLASCGTYPWVHMSFGWRTFMKGITRSVLLRRHRRKMFMESFVQLDIFSTISSAFTVVYMLDSDLEQMVGLTVAVLSCATAMLYLVMLRRRSMWFLSFFSVIFAVSFVFYCYVISSAVEPYLLRDAGANFEVSQCYSPKLFYCLKDLDAKIISKRNLKKYVENKSNGSSDGCSSFVVYRSEYLKAHPRENKNCQLTWQDQFTDGFTHCCEVYGHCRLKDAVRSYTVVHLLVLAIILWTVRVILVWLWVRSMKEDEEDATRMWQHPNSDTFVPPGPTFPSFAVNGPVST</sequence>
<feature type="compositionally biased region" description="Polar residues" evidence="1">
    <location>
        <begin position="276"/>
        <end position="288"/>
    </location>
</feature>
<evidence type="ECO:0000256" key="1">
    <source>
        <dbReference type="SAM" id="MobiDB-lite"/>
    </source>
</evidence>
<reference evidence="3 4" key="1">
    <citation type="journal article" date="2018" name="Microb. Genom.">
        <title>Expanding an expanded genome: long-read sequencing of Trypanosoma cruzi.</title>
        <authorList>
            <person name="Berna L."/>
            <person name="Rodriguez M."/>
            <person name="Chiribao M.L."/>
            <person name="Parodi-Talice A."/>
            <person name="Pita S."/>
            <person name="Rijo G."/>
            <person name="Alvarez-Valin F."/>
            <person name="Robello C."/>
        </authorList>
    </citation>
    <scope>NUCLEOTIDE SEQUENCE [LARGE SCALE GENOMIC DNA]</scope>
    <source>
        <strain evidence="3 4">Dm28c</strain>
    </source>
</reference>
<feature type="transmembrane region" description="Helical" evidence="2">
    <location>
        <begin position="627"/>
        <end position="649"/>
    </location>
</feature>
<keyword evidence="2" id="KW-1133">Transmembrane helix</keyword>
<dbReference type="VEuPathDB" id="TriTrypDB:TcCLB.507209.60"/>
<name>A0A2V2VSX6_TRYCR</name>
<dbReference type="VEuPathDB" id="TriTrypDB:TcG_04591"/>
<feature type="transmembrane region" description="Helical" evidence="2">
    <location>
        <begin position="575"/>
        <end position="595"/>
    </location>
</feature>
<feature type="transmembrane region" description="Helical" evidence="2">
    <location>
        <begin position="601"/>
        <end position="620"/>
    </location>
</feature>
<dbReference type="VEuPathDB" id="TriTrypDB:TCSYLVIO_000433"/>
<dbReference type="EMBL" id="PRFA01000009">
    <property type="protein sequence ID" value="PWU99495.1"/>
    <property type="molecule type" value="Genomic_DNA"/>
</dbReference>
<feature type="transmembrane region" description="Helical" evidence="2">
    <location>
        <begin position="413"/>
        <end position="434"/>
    </location>
</feature>
<feature type="region of interest" description="Disordered" evidence="1">
    <location>
        <begin position="242"/>
        <end position="288"/>
    </location>
</feature>